<name>A0AAE9XEJ6_9ENTE</name>
<gene>
    <name evidence="1" type="ORF">PML95_07765</name>
</gene>
<organism evidence="1 2">
    <name type="scientific">Vagococcus lutrae</name>
    <dbReference type="NCBI Taxonomy" id="81947"/>
    <lineage>
        <taxon>Bacteria</taxon>
        <taxon>Bacillati</taxon>
        <taxon>Bacillota</taxon>
        <taxon>Bacilli</taxon>
        <taxon>Lactobacillales</taxon>
        <taxon>Enterococcaceae</taxon>
        <taxon>Vagococcus</taxon>
    </lineage>
</organism>
<reference evidence="1" key="1">
    <citation type="submission" date="2023-01" db="EMBL/GenBank/DDBJ databases">
        <title>Oxazolidinone resistance genes in florfenicol resistant enterococci from beef cattle and veal calves at slaughter.</title>
        <authorList>
            <person name="Biggel M."/>
        </authorList>
    </citation>
    <scope>NUCLEOTIDE SEQUENCE</scope>
    <source>
        <strain evidence="1">K204-1</strain>
    </source>
</reference>
<protein>
    <submittedName>
        <fullName evidence="1">DUF1033 family protein</fullName>
    </submittedName>
</protein>
<dbReference type="EMBL" id="CP116507">
    <property type="protein sequence ID" value="WCG22291.1"/>
    <property type="molecule type" value="Genomic_DNA"/>
</dbReference>
<dbReference type="RefSeq" id="WP_126761612.1">
    <property type="nucleotide sequence ID" value="NZ_CP097044.1"/>
</dbReference>
<dbReference type="InterPro" id="IPR010434">
    <property type="entry name" value="DUF1033"/>
</dbReference>
<dbReference type="AlphaFoldDB" id="A0AAE9XEJ6"/>
<dbReference type="Proteomes" id="UP001179600">
    <property type="component" value="Chromosome"/>
</dbReference>
<proteinExistence type="predicted"/>
<accession>A0AAE9XEJ6</accession>
<evidence type="ECO:0000313" key="2">
    <source>
        <dbReference type="Proteomes" id="UP001179600"/>
    </source>
</evidence>
<evidence type="ECO:0000313" key="1">
    <source>
        <dbReference type="EMBL" id="WCG22291.1"/>
    </source>
</evidence>
<dbReference type="Pfam" id="PF06279">
    <property type="entry name" value="DUF1033"/>
    <property type="match status" value="1"/>
</dbReference>
<sequence>MYQVIEMYGDSEPWWFFEDWEQDIVDCSEFSDFLTAHTHYHALYQKHEREYPMKKEKDYFLAAFWKEGDLLFCEDCDEDLQQYKGLLLLKNGKKITMDGIEINETTYYSGKTKCCPRFRQGAGNE</sequence>